<dbReference type="SUPFAM" id="SSF100895">
    <property type="entry name" value="Kazal-type serine protease inhibitors"/>
    <property type="match status" value="1"/>
</dbReference>
<dbReference type="SMART" id="SM00280">
    <property type="entry name" value="KAZAL"/>
    <property type="match status" value="1"/>
</dbReference>
<keyword evidence="1" id="KW-0732">Signal</keyword>
<keyword evidence="6" id="KW-1185">Reference proteome</keyword>
<dbReference type="InterPro" id="IPR002350">
    <property type="entry name" value="Kazal_dom"/>
</dbReference>
<keyword evidence="2" id="KW-1015">Disulfide bond</keyword>
<feature type="domain" description="Kazal-like" evidence="4">
    <location>
        <begin position="24"/>
        <end position="80"/>
    </location>
</feature>
<protein>
    <submittedName>
        <fullName evidence="5">Turripeptide Lol9.1-like 1</fullName>
    </submittedName>
</protein>
<dbReference type="GO" id="GO:0005518">
    <property type="term" value="F:collagen binding"/>
    <property type="evidence" value="ECO:0007669"/>
    <property type="project" value="TreeGrafter"/>
</dbReference>
<accession>A0A8J5N3K6</accession>
<dbReference type="CDD" id="cd00104">
    <property type="entry name" value="KAZAL_FS"/>
    <property type="match status" value="1"/>
</dbReference>
<evidence type="ECO:0000313" key="6">
    <source>
        <dbReference type="Proteomes" id="UP000747542"/>
    </source>
</evidence>
<dbReference type="InterPro" id="IPR036058">
    <property type="entry name" value="Kazal_dom_sf"/>
</dbReference>
<dbReference type="EMBL" id="JAHLQT010010484">
    <property type="protein sequence ID" value="KAG7172646.1"/>
    <property type="molecule type" value="Genomic_DNA"/>
</dbReference>
<name>A0A8J5N3K6_HOMAM</name>
<dbReference type="GO" id="GO:0050840">
    <property type="term" value="F:extracellular matrix binding"/>
    <property type="evidence" value="ECO:0007669"/>
    <property type="project" value="TreeGrafter"/>
</dbReference>
<comment type="caution">
    <text evidence="5">The sequence shown here is derived from an EMBL/GenBank/DDBJ whole genome shotgun (WGS) entry which is preliminary data.</text>
</comment>
<dbReference type="PROSITE" id="PS51465">
    <property type="entry name" value="KAZAL_2"/>
    <property type="match status" value="1"/>
</dbReference>
<evidence type="ECO:0000256" key="3">
    <source>
        <dbReference type="ARBA" id="ARBA00023180"/>
    </source>
</evidence>
<dbReference type="PANTHER" id="PTHR13866">
    <property type="entry name" value="SPARC OSTEONECTIN"/>
    <property type="match status" value="1"/>
</dbReference>
<dbReference type="GO" id="GO:0005615">
    <property type="term" value="C:extracellular space"/>
    <property type="evidence" value="ECO:0007669"/>
    <property type="project" value="TreeGrafter"/>
</dbReference>
<dbReference type="Pfam" id="PF07648">
    <property type="entry name" value="Kazal_2"/>
    <property type="match status" value="1"/>
</dbReference>
<organism evidence="5 6">
    <name type="scientific">Homarus americanus</name>
    <name type="common">American lobster</name>
    <dbReference type="NCBI Taxonomy" id="6706"/>
    <lineage>
        <taxon>Eukaryota</taxon>
        <taxon>Metazoa</taxon>
        <taxon>Ecdysozoa</taxon>
        <taxon>Arthropoda</taxon>
        <taxon>Crustacea</taxon>
        <taxon>Multicrustacea</taxon>
        <taxon>Malacostraca</taxon>
        <taxon>Eumalacostraca</taxon>
        <taxon>Eucarida</taxon>
        <taxon>Decapoda</taxon>
        <taxon>Pleocyemata</taxon>
        <taxon>Astacidea</taxon>
        <taxon>Nephropoidea</taxon>
        <taxon>Nephropidae</taxon>
        <taxon>Homarus</taxon>
    </lineage>
</organism>
<evidence type="ECO:0000313" key="5">
    <source>
        <dbReference type="EMBL" id="KAG7172646.1"/>
    </source>
</evidence>
<dbReference type="Proteomes" id="UP000747542">
    <property type="component" value="Unassembled WGS sequence"/>
</dbReference>
<evidence type="ECO:0000256" key="2">
    <source>
        <dbReference type="ARBA" id="ARBA00023157"/>
    </source>
</evidence>
<dbReference type="Gene3D" id="3.30.60.30">
    <property type="match status" value="1"/>
</dbReference>
<dbReference type="AlphaFoldDB" id="A0A8J5N3K6"/>
<proteinExistence type="predicted"/>
<keyword evidence="3" id="KW-0325">Glycoprotein</keyword>
<dbReference type="PANTHER" id="PTHR13866:SF14">
    <property type="entry name" value="BM-40"/>
    <property type="match status" value="1"/>
</dbReference>
<reference evidence="5" key="1">
    <citation type="journal article" date="2021" name="Sci. Adv.">
        <title>The American lobster genome reveals insights on longevity, neural, and immune adaptations.</title>
        <authorList>
            <person name="Polinski J.M."/>
            <person name="Zimin A.V."/>
            <person name="Clark K.F."/>
            <person name="Kohn A.B."/>
            <person name="Sadowski N."/>
            <person name="Timp W."/>
            <person name="Ptitsyn A."/>
            <person name="Khanna P."/>
            <person name="Romanova D.Y."/>
            <person name="Williams P."/>
            <person name="Greenwood S.J."/>
            <person name="Moroz L.L."/>
            <person name="Walt D.R."/>
            <person name="Bodnar A.G."/>
        </authorList>
    </citation>
    <scope>NUCLEOTIDE SEQUENCE</scope>
    <source>
        <strain evidence="5">GMGI-L3</strain>
    </source>
</reference>
<evidence type="ECO:0000259" key="4">
    <source>
        <dbReference type="PROSITE" id="PS51465"/>
    </source>
</evidence>
<sequence>MVPSSLTILSPPSTDDLCQGMACPHGECQRGQCVCPSGCRSDRPVCGSDGVTYASRCHLLRHACTSAVNVTFVHPGACRKYLLCRIHFLNNYTYKRQIVI</sequence>
<gene>
    <name evidence="5" type="primary">Tu91-L1</name>
    <name evidence="5" type="ORF">Hamer_G006862</name>
</gene>
<evidence type="ECO:0000256" key="1">
    <source>
        <dbReference type="ARBA" id="ARBA00022729"/>
    </source>
</evidence>
<dbReference type="GO" id="GO:0005509">
    <property type="term" value="F:calcium ion binding"/>
    <property type="evidence" value="ECO:0007669"/>
    <property type="project" value="TreeGrafter"/>
</dbReference>